<dbReference type="Proteomes" id="UP000054477">
    <property type="component" value="Unassembled WGS sequence"/>
</dbReference>
<reference evidence="2" key="2">
    <citation type="submission" date="2015-01" db="EMBL/GenBank/DDBJ databases">
        <title>Evolutionary Origins and Diversification of the Mycorrhizal Mutualists.</title>
        <authorList>
            <consortium name="DOE Joint Genome Institute"/>
            <consortium name="Mycorrhizal Genomics Consortium"/>
            <person name="Kohler A."/>
            <person name="Kuo A."/>
            <person name="Nagy L.G."/>
            <person name="Floudas D."/>
            <person name="Copeland A."/>
            <person name="Barry K.W."/>
            <person name="Cichocki N."/>
            <person name="Veneault-Fourrey C."/>
            <person name="LaButti K."/>
            <person name="Lindquist E.A."/>
            <person name="Lipzen A."/>
            <person name="Lundell T."/>
            <person name="Morin E."/>
            <person name="Murat C."/>
            <person name="Riley R."/>
            <person name="Ohm R."/>
            <person name="Sun H."/>
            <person name="Tunlid A."/>
            <person name="Henrissat B."/>
            <person name="Grigoriev I.V."/>
            <person name="Hibbett D.S."/>
            <person name="Martin F."/>
        </authorList>
    </citation>
    <scope>NUCLEOTIDE SEQUENCE [LARGE SCALE GENOMIC DNA]</scope>
    <source>
        <strain evidence="2">LaAM-08-1</strain>
    </source>
</reference>
<sequence>MMVMQPEAHAPVIDIFERNGPLICRTRGGPNLVNKTLDSKTEKKDRGLNNLRTLHFALKRPADQLPRMEPNCNFYSQILYNDDRPGTRTATKIRHSSRPINFHSCAPYPDSCI</sequence>
<proteinExistence type="predicted"/>
<protein>
    <submittedName>
        <fullName evidence="1">Uncharacterized protein</fullName>
    </submittedName>
</protein>
<name>A0A0C9XAR8_9AGAR</name>
<accession>A0A0C9XAR8</accession>
<dbReference type="AlphaFoldDB" id="A0A0C9XAR8"/>
<evidence type="ECO:0000313" key="1">
    <source>
        <dbReference type="EMBL" id="KIJ98523.1"/>
    </source>
</evidence>
<gene>
    <name evidence="1" type="ORF">K443DRAFT_207133</name>
</gene>
<reference evidence="1 2" key="1">
    <citation type="submission" date="2014-04" db="EMBL/GenBank/DDBJ databases">
        <authorList>
            <consortium name="DOE Joint Genome Institute"/>
            <person name="Kuo A."/>
            <person name="Kohler A."/>
            <person name="Nagy L.G."/>
            <person name="Floudas D."/>
            <person name="Copeland A."/>
            <person name="Barry K.W."/>
            <person name="Cichocki N."/>
            <person name="Veneault-Fourrey C."/>
            <person name="LaButti K."/>
            <person name="Lindquist E.A."/>
            <person name="Lipzen A."/>
            <person name="Lundell T."/>
            <person name="Morin E."/>
            <person name="Murat C."/>
            <person name="Sun H."/>
            <person name="Tunlid A."/>
            <person name="Henrissat B."/>
            <person name="Grigoriev I.V."/>
            <person name="Hibbett D.S."/>
            <person name="Martin F."/>
            <person name="Nordberg H.P."/>
            <person name="Cantor M.N."/>
            <person name="Hua S.X."/>
        </authorList>
    </citation>
    <scope>NUCLEOTIDE SEQUENCE [LARGE SCALE GENOMIC DNA]</scope>
    <source>
        <strain evidence="1 2">LaAM-08-1</strain>
    </source>
</reference>
<keyword evidence="2" id="KW-1185">Reference proteome</keyword>
<dbReference type="EMBL" id="KN838667">
    <property type="protein sequence ID" value="KIJ98523.1"/>
    <property type="molecule type" value="Genomic_DNA"/>
</dbReference>
<evidence type="ECO:0000313" key="2">
    <source>
        <dbReference type="Proteomes" id="UP000054477"/>
    </source>
</evidence>
<organism evidence="1 2">
    <name type="scientific">Laccaria amethystina LaAM-08-1</name>
    <dbReference type="NCBI Taxonomy" id="1095629"/>
    <lineage>
        <taxon>Eukaryota</taxon>
        <taxon>Fungi</taxon>
        <taxon>Dikarya</taxon>
        <taxon>Basidiomycota</taxon>
        <taxon>Agaricomycotina</taxon>
        <taxon>Agaricomycetes</taxon>
        <taxon>Agaricomycetidae</taxon>
        <taxon>Agaricales</taxon>
        <taxon>Agaricineae</taxon>
        <taxon>Hydnangiaceae</taxon>
        <taxon>Laccaria</taxon>
    </lineage>
</organism>
<dbReference type="HOGENOM" id="CLU_2133887_0_0_1"/>